<comment type="caution">
    <text evidence="1">The sequence shown here is derived from an EMBL/GenBank/DDBJ whole genome shotgun (WGS) entry which is preliminary data.</text>
</comment>
<reference evidence="1 2" key="1">
    <citation type="submission" date="2018-08" db="EMBL/GenBank/DDBJ databases">
        <title>Recombination of ecologically and evolutionarily significant loci maintains genetic cohesion in the Pseudomonas syringae species complex.</title>
        <authorList>
            <person name="Dillon M."/>
            <person name="Thakur S."/>
            <person name="Almeida R.N.D."/>
            <person name="Weir B.S."/>
            <person name="Guttman D.S."/>
        </authorList>
    </citation>
    <scope>NUCLEOTIDE SEQUENCE [LARGE SCALE GENOMIC DNA]</scope>
    <source>
        <strain evidence="1 2">ICMP 2788</strain>
    </source>
</reference>
<sequence length="137" mass="15502">MRLRRTGHQRLALDLAPHDAVEDHYQHRHADGDVLKGLFGDGTAVLQMRQAQHDRQNAEGDQNRVNQTLLVGHNGFLNAHEPATDAACLRAYLTPMRNGWHRHPTYHSPAHPFMYVLSTTLIIVMPRCALPCKTPML</sequence>
<dbReference type="EMBL" id="RBPQ01000134">
    <property type="protein sequence ID" value="RMO27733.1"/>
    <property type="molecule type" value="Genomic_DNA"/>
</dbReference>
<gene>
    <name evidence="1" type="ORF">ALQ44_102268</name>
</gene>
<organism evidence="1 2">
    <name type="scientific">Pseudomonas syringae pv. pisi</name>
    <dbReference type="NCBI Taxonomy" id="59510"/>
    <lineage>
        <taxon>Bacteria</taxon>
        <taxon>Pseudomonadati</taxon>
        <taxon>Pseudomonadota</taxon>
        <taxon>Gammaproteobacteria</taxon>
        <taxon>Pseudomonadales</taxon>
        <taxon>Pseudomonadaceae</taxon>
        <taxon>Pseudomonas</taxon>
        <taxon>Pseudomonas syringae</taxon>
    </lineage>
</organism>
<evidence type="ECO:0000313" key="1">
    <source>
        <dbReference type="EMBL" id="RMO27733.1"/>
    </source>
</evidence>
<accession>A0A3M3CWP4</accession>
<evidence type="ECO:0000313" key="2">
    <source>
        <dbReference type="Proteomes" id="UP000276886"/>
    </source>
</evidence>
<name>A0A3M3CWP4_PSESJ</name>
<dbReference type="Proteomes" id="UP000276886">
    <property type="component" value="Unassembled WGS sequence"/>
</dbReference>
<dbReference type="AlphaFoldDB" id="A0A3M3CWP4"/>
<protein>
    <submittedName>
        <fullName evidence="1">Uncharacterized protein</fullName>
    </submittedName>
</protein>
<proteinExistence type="predicted"/>